<evidence type="ECO:0000256" key="6">
    <source>
        <dbReference type="ARBA" id="ARBA00022967"/>
    </source>
</evidence>
<evidence type="ECO:0000256" key="4">
    <source>
        <dbReference type="ARBA" id="ARBA00022741"/>
    </source>
</evidence>
<sequence>MSVSLKISDVSKVFEKNVALNHVNLQIQAGEFVCLLGPSGCGKSTLLRLIAGLDRPSDGRIYINDRDVTNLPPARRNFGIMFQSYALFPNLSAYENVAYGLRNKKIKNKDIEERVGRLFEMIKLTNAKDRLPSQMSGGEQQRVALARALATEPDFLLLDEPLSALDAKVRISLRKEICSIQKELGLTTIMVTHDQDEALTMADRIIVMNKAVVMQEGTPEEIYEHPENPFVADFIGSINFIDREKSQVYNLGNYERVAIRPEKIEIERTAGRESLRGKIADIEFRGFYNRVSVQVSHVVYGDMVLYVDVPFQAAKEKKFRVGEIVFVNMPREELLGFESA</sequence>
<accession>A0A174I284</accession>
<dbReference type="InterPro" id="IPR003439">
    <property type="entry name" value="ABC_transporter-like_ATP-bd"/>
</dbReference>
<dbReference type="PROSITE" id="PS00211">
    <property type="entry name" value="ABC_TRANSPORTER_1"/>
    <property type="match status" value="1"/>
</dbReference>
<dbReference type="PANTHER" id="PTHR42781:SF5">
    <property type="entry name" value="PUTRESCINE TRANSPORT ATP-BINDING PROTEIN POTG"/>
    <property type="match status" value="1"/>
</dbReference>
<dbReference type="FunFam" id="3.40.50.300:FF:000425">
    <property type="entry name" value="Probable ABC transporter, ATP-binding subunit"/>
    <property type="match status" value="1"/>
</dbReference>
<keyword evidence="6" id="KW-1278">Translocase</keyword>
<keyword evidence="10" id="KW-0378">Hydrolase</keyword>
<evidence type="ECO:0000256" key="3">
    <source>
        <dbReference type="ARBA" id="ARBA00022519"/>
    </source>
</evidence>
<evidence type="ECO:0000256" key="2">
    <source>
        <dbReference type="ARBA" id="ARBA00022475"/>
    </source>
</evidence>
<dbReference type="SUPFAM" id="SSF50331">
    <property type="entry name" value="MOP-like"/>
    <property type="match status" value="1"/>
</dbReference>
<dbReference type="InterPro" id="IPR003593">
    <property type="entry name" value="AAA+_ATPase"/>
</dbReference>
<dbReference type="RefSeq" id="WP_055154377.1">
    <property type="nucleotide sequence ID" value="NZ_CYZU01000036.1"/>
</dbReference>
<dbReference type="PROSITE" id="PS50893">
    <property type="entry name" value="ABC_TRANSPORTER_2"/>
    <property type="match status" value="1"/>
</dbReference>
<evidence type="ECO:0000256" key="7">
    <source>
        <dbReference type="ARBA" id="ARBA00023136"/>
    </source>
</evidence>
<dbReference type="EMBL" id="CYZU01000036">
    <property type="protein sequence ID" value="CUO81313.1"/>
    <property type="molecule type" value="Genomic_DNA"/>
</dbReference>
<proteinExistence type="predicted"/>
<keyword evidence="7" id="KW-0472">Membrane</keyword>
<dbReference type="GO" id="GO:0016887">
    <property type="term" value="F:ATP hydrolysis activity"/>
    <property type="evidence" value="ECO:0007669"/>
    <property type="project" value="InterPro"/>
</dbReference>
<dbReference type="OrthoDB" id="9802264at2"/>
<evidence type="ECO:0000256" key="5">
    <source>
        <dbReference type="ARBA" id="ARBA00022840"/>
    </source>
</evidence>
<dbReference type="Proteomes" id="UP000095544">
    <property type="component" value="Unassembled WGS sequence"/>
</dbReference>
<dbReference type="Pfam" id="PF00005">
    <property type="entry name" value="ABC_tran"/>
    <property type="match status" value="1"/>
</dbReference>
<feature type="domain" description="ABC transporter" evidence="9">
    <location>
        <begin position="5"/>
        <end position="235"/>
    </location>
</feature>
<keyword evidence="4" id="KW-0547">Nucleotide-binding</keyword>
<dbReference type="InterPro" id="IPR013611">
    <property type="entry name" value="Transp-assoc_OB_typ2"/>
</dbReference>
<dbReference type="Pfam" id="PF08402">
    <property type="entry name" value="TOBE_2"/>
    <property type="match status" value="1"/>
</dbReference>
<dbReference type="EC" id="7.6.2.9" evidence="8"/>
<dbReference type="InterPro" id="IPR008995">
    <property type="entry name" value="Mo/tungstate-bd_C_term_dom"/>
</dbReference>
<keyword evidence="2" id="KW-1003">Cell membrane</keyword>
<dbReference type="PANTHER" id="PTHR42781">
    <property type="entry name" value="SPERMIDINE/PUTRESCINE IMPORT ATP-BINDING PROTEIN POTA"/>
    <property type="match status" value="1"/>
</dbReference>
<organism evidence="10 11">
    <name type="scientific">Faecalicatena contorta</name>
    <dbReference type="NCBI Taxonomy" id="39482"/>
    <lineage>
        <taxon>Bacteria</taxon>
        <taxon>Bacillati</taxon>
        <taxon>Bacillota</taxon>
        <taxon>Clostridia</taxon>
        <taxon>Lachnospirales</taxon>
        <taxon>Lachnospiraceae</taxon>
        <taxon>Faecalicatena</taxon>
    </lineage>
</organism>
<dbReference type="STRING" id="39482.ERS852491_03383"/>
<dbReference type="GO" id="GO:0043190">
    <property type="term" value="C:ATP-binding cassette (ABC) transporter complex"/>
    <property type="evidence" value="ECO:0007669"/>
    <property type="project" value="InterPro"/>
</dbReference>
<keyword evidence="1" id="KW-0813">Transport</keyword>
<evidence type="ECO:0000259" key="9">
    <source>
        <dbReference type="PROSITE" id="PS50893"/>
    </source>
</evidence>
<dbReference type="InterPro" id="IPR017871">
    <property type="entry name" value="ABC_transporter-like_CS"/>
</dbReference>
<dbReference type="GO" id="GO:0015418">
    <property type="term" value="F:ABC-type quaternary ammonium compound transporting activity"/>
    <property type="evidence" value="ECO:0007669"/>
    <property type="project" value="UniProtKB-EC"/>
</dbReference>
<keyword evidence="3" id="KW-0997">Cell inner membrane</keyword>
<dbReference type="SMART" id="SM00382">
    <property type="entry name" value="AAA"/>
    <property type="match status" value="1"/>
</dbReference>
<dbReference type="GO" id="GO:0005524">
    <property type="term" value="F:ATP binding"/>
    <property type="evidence" value="ECO:0007669"/>
    <property type="project" value="UniProtKB-KW"/>
</dbReference>
<dbReference type="AlphaFoldDB" id="A0A174I284"/>
<evidence type="ECO:0000256" key="8">
    <source>
        <dbReference type="ARBA" id="ARBA00066388"/>
    </source>
</evidence>
<protein>
    <recommendedName>
        <fullName evidence="8">ABC-type quaternary amine transporter</fullName>
        <ecNumber evidence="8">7.6.2.9</ecNumber>
    </recommendedName>
</protein>
<evidence type="ECO:0000313" key="10">
    <source>
        <dbReference type="EMBL" id="CUO81313.1"/>
    </source>
</evidence>
<dbReference type="InterPro" id="IPR027417">
    <property type="entry name" value="P-loop_NTPase"/>
</dbReference>
<keyword evidence="5 10" id="KW-0067">ATP-binding</keyword>
<reference evidence="10 11" key="1">
    <citation type="submission" date="2015-09" db="EMBL/GenBank/DDBJ databases">
        <authorList>
            <consortium name="Pathogen Informatics"/>
        </authorList>
    </citation>
    <scope>NUCLEOTIDE SEQUENCE [LARGE SCALE GENOMIC DNA]</scope>
    <source>
        <strain evidence="10 11">2789STDY5834876</strain>
    </source>
</reference>
<dbReference type="Gene3D" id="2.40.50.100">
    <property type="match status" value="1"/>
</dbReference>
<name>A0A174I284_9FIRM</name>
<dbReference type="Gene3D" id="3.40.50.300">
    <property type="entry name" value="P-loop containing nucleotide triphosphate hydrolases"/>
    <property type="match status" value="1"/>
</dbReference>
<dbReference type="SUPFAM" id="SSF52540">
    <property type="entry name" value="P-loop containing nucleoside triphosphate hydrolases"/>
    <property type="match status" value="1"/>
</dbReference>
<dbReference type="InterPro" id="IPR050093">
    <property type="entry name" value="ABC_SmlMolc_Importer"/>
</dbReference>
<gene>
    <name evidence="10" type="primary">potA_2</name>
    <name evidence="10" type="ORF">ERS852491_03383</name>
</gene>
<evidence type="ECO:0000313" key="11">
    <source>
        <dbReference type="Proteomes" id="UP000095544"/>
    </source>
</evidence>
<evidence type="ECO:0000256" key="1">
    <source>
        <dbReference type="ARBA" id="ARBA00022448"/>
    </source>
</evidence>